<organism evidence="1 2">
    <name type="scientific">Reichenbachiella faecimaris</name>
    <dbReference type="NCBI Taxonomy" id="692418"/>
    <lineage>
        <taxon>Bacteria</taxon>
        <taxon>Pseudomonadati</taxon>
        <taxon>Bacteroidota</taxon>
        <taxon>Cytophagia</taxon>
        <taxon>Cytophagales</taxon>
        <taxon>Reichenbachiellaceae</taxon>
        <taxon>Reichenbachiella</taxon>
    </lineage>
</organism>
<dbReference type="STRING" id="692418.SAMN04488029_3704"/>
<dbReference type="EMBL" id="FWYF01000004">
    <property type="protein sequence ID" value="SMD38243.1"/>
    <property type="molecule type" value="Genomic_DNA"/>
</dbReference>
<dbReference type="Proteomes" id="UP000192472">
    <property type="component" value="Unassembled WGS sequence"/>
</dbReference>
<protein>
    <submittedName>
        <fullName evidence="1">Putative porin</fullName>
    </submittedName>
</protein>
<gene>
    <name evidence="1" type="ORF">SAMN04488029_3704</name>
</gene>
<evidence type="ECO:0000313" key="2">
    <source>
        <dbReference type="Proteomes" id="UP000192472"/>
    </source>
</evidence>
<dbReference type="InterPro" id="IPR025631">
    <property type="entry name" value="Porin_10"/>
</dbReference>
<name>A0A1W2GNL0_REIFA</name>
<dbReference type="AlphaFoldDB" id="A0A1W2GNL0"/>
<proteinExistence type="predicted"/>
<evidence type="ECO:0000313" key="1">
    <source>
        <dbReference type="EMBL" id="SMD38243.1"/>
    </source>
</evidence>
<keyword evidence="2" id="KW-1185">Reference proteome</keyword>
<accession>A0A1W2GNL0</accession>
<dbReference type="Pfam" id="PF14121">
    <property type="entry name" value="Porin_10"/>
    <property type="match status" value="1"/>
</dbReference>
<sequence>MNRLLFFVLVCLSTQSWSQILDDSTELVYGPTTSRYMFERDLRHSDTLYHHIDTAIHNLERFEFKDKTETIYQDLGNNGTAMRPIYYAESSTIGRTTGFESYTPYVKQVNDFKYYDTKSPFMELNVAFGGKGRNVVDFSFSRNINAQWNIGFDVHKISAFKLIGSSSLRETQISGTGVDLYTFHSSKNSKYHLMFHAYKFEHKATESGGIFVEDDAEERDFFQYQDSDVFLRTAASYDTRTRLHLYQEYSVAEFFEVYAVASRINIENRFEDTQLTTVDAQGTPYYYDDFLIRTDSTLDASLFNEWRVEAGLKGRVGKRIFYSGYVKRRDIDFNYRYLDTFGHTAENYLGGDIKLYVTKSNALSGKIEVMDGGQYYFSGRYENNFLRAQYTSRKYLPSYMSERYFGNHNEWSNSFEDILSNTISGSLFHAFSFVRLEPEVKISTIDNYVYFGEDKLPAQNSAVALVNNYSLRSDFFLGKHFKLENKVIFNNVAGDGADAIRTPDWNYMGKWYYDNIIFNNYMEMQLGVNLRWQSAYFANAYDPVTQQFYVQNEFEASSFWTADLFFVMKAQKLSLWAKFKYLNQKKEDGYFETPYYPATRKMIDLGLRWHFYD</sequence>
<reference evidence="1 2" key="1">
    <citation type="submission" date="2017-04" db="EMBL/GenBank/DDBJ databases">
        <authorList>
            <person name="Afonso C.L."/>
            <person name="Miller P.J."/>
            <person name="Scott M.A."/>
            <person name="Spackman E."/>
            <person name="Goraichik I."/>
            <person name="Dimitrov K.M."/>
            <person name="Suarez D.L."/>
            <person name="Swayne D.E."/>
        </authorList>
    </citation>
    <scope>NUCLEOTIDE SEQUENCE [LARGE SCALE GENOMIC DNA]</scope>
    <source>
        <strain evidence="1 2">DSM 26133</strain>
    </source>
</reference>